<name>A0A3B0JN77_DROGU</name>
<feature type="signal peptide" evidence="1">
    <location>
        <begin position="1"/>
        <end position="26"/>
    </location>
</feature>
<keyword evidence="1" id="KW-0732">Signal</keyword>
<organism evidence="2 3">
    <name type="scientific">Drosophila guanche</name>
    <name type="common">Fruit fly</name>
    <dbReference type="NCBI Taxonomy" id="7266"/>
    <lineage>
        <taxon>Eukaryota</taxon>
        <taxon>Metazoa</taxon>
        <taxon>Ecdysozoa</taxon>
        <taxon>Arthropoda</taxon>
        <taxon>Hexapoda</taxon>
        <taxon>Insecta</taxon>
        <taxon>Pterygota</taxon>
        <taxon>Neoptera</taxon>
        <taxon>Endopterygota</taxon>
        <taxon>Diptera</taxon>
        <taxon>Brachycera</taxon>
        <taxon>Muscomorpha</taxon>
        <taxon>Ephydroidea</taxon>
        <taxon>Drosophilidae</taxon>
        <taxon>Drosophila</taxon>
        <taxon>Sophophora</taxon>
    </lineage>
</organism>
<dbReference type="STRING" id="7266.A0A3B0JN77"/>
<keyword evidence="3" id="KW-1185">Reference proteome</keyword>
<evidence type="ECO:0000256" key="1">
    <source>
        <dbReference type="SAM" id="SignalP"/>
    </source>
</evidence>
<gene>
    <name evidence="2" type="ORF">DGUA_6G000009</name>
</gene>
<evidence type="ECO:0000313" key="2">
    <source>
        <dbReference type="EMBL" id="SPP72658.1"/>
    </source>
</evidence>
<reference evidence="3" key="1">
    <citation type="submission" date="2018-01" db="EMBL/GenBank/DDBJ databases">
        <authorList>
            <person name="Alioto T."/>
            <person name="Alioto T."/>
        </authorList>
    </citation>
    <scope>NUCLEOTIDE SEQUENCE [LARGE SCALE GENOMIC DNA]</scope>
</reference>
<accession>A0A3B0JN77</accession>
<sequence>MARKLCLVILQILVLWLALLCKSSNAIVTELARQGENAVQGLAAIHLAPLRYLDVLFGTNHGIVPSGYPTAIQAGKAAAIGAQIGAYRPYSRISAGVGQGSDLITIIKNPRSPYSYGIPGYDYPTYLKPFYRKGVRIGAGGVLIGANGLPLAPNGLPIGPDGLPISPFGPNGLPFGPLGPNGYPYLPFGPVPGVVHSFSGPSISVDRSIGIQRSSPLGGAAVTLDKSVGINRGRIQTHPVPTVNGGWFGNGGFLGTGLFGRKGFLGTGFLSNNGWNLGPFGFLNPFGIPFPNIFANPFGNIFGTLGNMFGLTTSTEATAEAGVVAKAGRRGHQIGLGLPGVQGSITLDVGGSIAPPTGLLGLLHPWLNVFG</sequence>
<proteinExistence type="predicted"/>
<protein>
    <submittedName>
        <fullName evidence="2">Blast:Ejaculatory bulb-specific protein 1</fullName>
    </submittedName>
</protein>
<dbReference type="EMBL" id="OUUW01000001">
    <property type="protein sequence ID" value="SPP72658.1"/>
    <property type="molecule type" value="Genomic_DNA"/>
</dbReference>
<dbReference type="OrthoDB" id="7872944at2759"/>
<dbReference type="Proteomes" id="UP000268350">
    <property type="component" value="Unassembled WGS sequence"/>
</dbReference>
<evidence type="ECO:0000313" key="3">
    <source>
        <dbReference type="Proteomes" id="UP000268350"/>
    </source>
</evidence>
<dbReference type="OMA" id="IGINTPF"/>
<dbReference type="AlphaFoldDB" id="A0A3B0JN77"/>
<feature type="chain" id="PRO_5017199841" evidence="1">
    <location>
        <begin position="27"/>
        <end position="371"/>
    </location>
</feature>